<name>A0A0A9DS24_ARUDO</name>
<protein>
    <submittedName>
        <fullName evidence="1">Uncharacterized protein</fullName>
    </submittedName>
</protein>
<dbReference type="EMBL" id="GBRH01211343">
    <property type="protein sequence ID" value="JAD86552.1"/>
    <property type="molecule type" value="Transcribed_RNA"/>
</dbReference>
<accession>A0A0A9DS24</accession>
<proteinExistence type="predicted"/>
<organism evidence="1">
    <name type="scientific">Arundo donax</name>
    <name type="common">Giant reed</name>
    <name type="synonym">Donax arundinaceus</name>
    <dbReference type="NCBI Taxonomy" id="35708"/>
    <lineage>
        <taxon>Eukaryota</taxon>
        <taxon>Viridiplantae</taxon>
        <taxon>Streptophyta</taxon>
        <taxon>Embryophyta</taxon>
        <taxon>Tracheophyta</taxon>
        <taxon>Spermatophyta</taxon>
        <taxon>Magnoliopsida</taxon>
        <taxon>Liliopsida</taxon>
        <taxon>Poales</taxon>
        <taxon>Poaceae</taxon>
        <taxon>PACMAD clade</taxon>
        <taxon>Arundinoideae</taxon>
        <taxon>Arundineae</taxon>
        <taxon>Arundo</taxon>
    </lineage>
</organism>
<reference evidence="1" key="1">
    <citation type="submission" date="2014-09" db="EMBL/GenBank/DDBJ databases">
        <authorList>
            <person name="Magalhaes I.L.F."/>
            <person name="Oliveira U."/>
            <person name="Santos F.R."/>
            <person name="Vidigal T.H.D.A."/>
            <person name="Brescovit A.D."/>
            <person name="Santos A.J."/>
        </authorList>
    </citation>
    <scope>NUCLEOTIDE SEQUENCE</scope>
    <source>
        <tissue evidence="1">Shoot tissue taken approximately 20 cm above the soil surface</tissue>
    </source>
</reference>
<evidence type="ECO:0000313" key="1">
    <source>
        <dbReference type="EMBL" id="JAD86552.1"/>
    </source>
</evidence>
<dbReference type="AlphaFoldDB" id="A0A0A9DS24"/>
<sequence length="43" mass="5109">MTNTVRTYVSESSKHVLYITNKCKLFTFHTDPKTTKQRKPQHI</sequence>
<reference evidence="1" key="2">
    <citation type="journal article" date="2015" name="Data Brief">
        <title>Shoot transcriptome of the giant reed, Arundo donax.</title>
        <authorList>
            <person name="Barrero R.A."/>
            <person name="Guerrero F.D."/>
            <person name="Moolhuijzen P."/>
            <person name="Goolsby J.A."/>
            <person name="Tidwell J."/>
            <person name="Bellgard S.E."/>
            <person name="Bellgard M.I."/>
        </authorList>
    </citation>
    <scope>NUCLEOTIDE SEQUENCE</scope>
    <source>
        <tissue evidence="1">Shoot tissue taken approximately 20 cm above the soil surface</tissue>
    </source>
</reference>